<evidence type="ECO:0000313" key="2">
    <source>
        <dbReference type="Proteomes" id="UP000238701"/>
    </source>
</evidence>
<name>A0A2U3KXZ3_9BACT</name>
<gene>
    <name evidence="1" type="ORF">SBA1_530065</name>
</gene>
<accession>A0A2U3KXZ3</accession>
<reference evidence="2" key="1">
    <citation type="submission" date="2018-02" db="EMBL/GenBank/DDBJ databases">
        <authorList>
            <person name="Hausmann B."/>
        </authorList>
    </citation>
    <scope>NUCLEOTIDE SEQUENCE [LARGE SCALE GENOMIC DNA]</scope>
    <source>
        <strain evidence="2">Peat soil MAG SbA1</strain>
    </source>
</reference>
<dbReference type="AlphaFoldDB" id="A0A2U3KXZ3"/>
<sequence>MRYDEEVISRPGHSGETNVVAELEGTPGGYLREPERVEGTDEVRSRAFTVYIAHDKPTVRGDQLAGLGENDKGSGSGLAAAQGGSDYDHACRNPPGAHFLILPFSFQWTRTNPARTSLTPALL</sequence>
<evidence type="ECO:0000313" key="1">
    <source>
        <dbReference type="EMBL" id="SPF44429.1"/>
    </source>
</evidence>
<dbReference type="EMBL" id="OMOD01000148">
    <property type="protein sequence ID" value="SPF44429.1"/>
    <property type="molecule type" value="Genomic_DNA"/>
</dbReference>
<dbReference type="Proteomes" id="UP000238701">
    <property type="component" value="Unassembled WGS sequence"/>
</dbReference>
<protein>
    <submittedName>
        <fullName evidence="1">Uncharacterized protein</fullName>
    </submittedName>
</protein>
<proteinExistence type="predicted"/>
<organism evidence="1 2">
    <name type="scientific">Candidatus Sulfotelmatobacter kueseliae</name>
    <dbReference type="NCBI Taxonomy" id="2042962"/>
    <lineage>
        <taxon>Bacteria</taxon>
        <taxon>Pseudomonadati</taxon>
        <taxon>Acidobacteriota</taxon>
        <taxon>Terriglobia</taxon>
        <taxon>Terriglobales</taxon>
        <taxon>Candidatus Korobacteraceae</taxon>
        <taxon>Candidatus Sulfotelmatobacter</taxon>
    </lineage>
</organism>